<reference evidence="4" key="1">
    <citation type="submission" date="2025-08" db="UniProtKB">
        <authorList>
            <consortium name="Ensembl"/>
        </authorList>
    </citation>
    <scope>IDENTIFICATION</scope>
</reference>
<dbReference type="PANTHER" id="PTHR46907">
    <property type="entry name" value="HEAT SHOCK PROTEIN BETA-7-RELATED"/>
    <property type="match status" value="1"/>
</dbReference>
<name>A0A8D0AVG4_SANLU</name>
<dbReference type="Pfam" id="PF00011">
    <property type="entry name" value="HSP20"/>
    <property type="match status" value="1"/>
</dbReference>
<comment type="similarity">
    <text evidence="1 2">Belongs to the small heat shock protein (HSP20) family.</text>
</comment>
<dbReference type="GeneTree" id="ENSGT00940000167797"/>
<dbReference type="Gene3D" id="2.60.40.790">
    <property type="match status" value="1"/>
</dbReference>
<evidence type="ECO:0000313" key="5">
    <source>
        <dbReference type="Proteomes" id="UP000694568"/>
    </source>
</evidence>
<dbReference type="InterPro" id="IPR008978">
    <property type="entry name" value="HSP20-like_chaperone"/>
</dbReference>
<dbReference type="PROSITE" id="PS01031">
    <property type="entry name" value="SHSP"/>
    <property type="match status" value="1"/>
</dbReference>
<dbReference type="PANTHER" id="PTHR46907:SF1">
    <property type="entry name" value="HEAT SHOCK PROTEIN FAMILY B (SMALL) MEMBER 7"/>
    <property type="match status" value="1"/>
</dbReference>
<dbReference type="SUPFAM" id="SSF49764">
    <property type="entry name" value="HSP20-like chaperones"/>
    <property type="match status" value="1"/>
</dbReference>
<dbReference type="Ensembl" id="ENSSLUT00000059695.1">
    <property type="protein sequence ID" value="ENSSLUP00000058021.1"/>
    <property type="gene ID" value="ENSSLUG00000024947.1"/>
</dbReference>
<proteinExistence type="inferred from homology"/>
<protein>
    <recommendedName>
        <fullName evidence="3">SHSP domain-containing protein</fullName>
    </recommendedName>
</protein>
<dbReference type="InterPro" id="IPR002068">
    <property type="entry name" value="A-crystallin/Hsp20_dom"/>
</dbReference>
<evidence type="ECO:0000313" key="4">
    <source>
        <dbReference type="Ensembl" id="ENSSLUP00000058021.1"/>
    </source>
</evidence>
<dbReference type="Proteomes" id="UP000694568">
    <property type="component" value="Unplaced"/>
</dbReference>
<keyword evidence="5" id="KW-1185">Reference proteome</keyword>
<evidence type="ECO:0000259" key="3">
    <source>
        <dbReference type="PROSITE" id="PS01031"/>
    </source>
</evidence>
<sequence>MHKHAIIHNSYTFHSFILLNIPIDISKIFNMYGIKCLTIHALYCSKQTLLCCFPAAPVGGTLTGRQSSTGGGVRCLGDSYYMSADVSQFEPHDVVVMAYNHHVVIHAQKVLDDGSISDTFTHESLFPEDMDPLSVSGTLNPDGTLVVSVRRTTTLGGLEPLGVPTYRSEAHL</sequence>
<accession>A0A8D0AVG4</accession>
<reference evidence="4" key="2">
    <citation type="submission" date="2025-09" db="UniProtKB">
        <authorList>
            <consortium name="Ensembl"/>
        </authorList>
    </citation>
    <scope>IDENTIFICATION</scope>
</reference>
<feature type="domain" description="SHSP" evidence="3">
    <location>
        <begin position="62"/>
        <end position="166"/>
    </location>
</feature>
<evidence type="ECO:0000256" key="2">
    <source>
        <dbReference type="RuleBase" id="RU003616"/>
    </source>
</evidence>
<evidence type="ECO:0000256" key="1">
    <source>
        <dbReference type="PROSITE-ProRule" id="PRU00285"/>
    </source>
</evidence>
<dbReference type="AlphaFoldDB" id="A0A8D0AVG4"/>
<organism evidence="4 5">
    <name type="scientific">Sander lucioperca</name>
    <name type="common">Pike-perch</name>
    <name type="synonym">Perca lucioperca</name>
    <dbReference type="NCBI Taxonomy" id="283035"/>
    <lineage>
        <taxon>Eukaryota</taxon>
        <taxon>Metazoa</taxon>
        <taxon>Chordata</taxon>
        <taxon>Craniata</taxon>
        <taxon>Vertebrata</taxon>
        <taxon>Euteleostomi</taxon>
        <taxon>Actinopterygii</taxon>
        <taxon>Neopterygii</taxon>
        <taxon>Teleostei</taxon>
        <taxon>Neoteleostei</taxon>
        <taxon>Acanthomorphata</taxon>
        <taxon>Eupercaria</taxon>
        <taxon>Perciformes</taxon>
        <taxon>Percoidei</taxon>
        <taxon>Percidae</taxon>
        <taxon>Luciopercinae</taxon>
        <taxon>Sander</taxon>
    </lineage>
</organism>